<evidence type="ECO:0000313" key="1">
    <source>
        <dbReference type="EMBL" id="KAI6647156.1"/>
    </source>
</evidence>
<keyword evidence="2" id="KW-1185">Reference proteome</keyword>
<evidence type="ECO:0000313" key="2">
    <source>
        <dbReference type="Proteomes" id="UP001165289"/>
    </source>
</evidence>
<dbReference type="EMBL" id="JAKMXF010000344">
    <property type="protein sequence ID" value="KAI6647156.1"/>
    <property type="molecule type" value="Genomic_DNA"/>
</dbReference>
<dbReference type="PANTHER" id="PTHR45913">
    <property type="entry name" value="EPM2A-INTERACTING PROTEIN 1"/>
    <property type="match status" value="1"/>
</dbReference>
<name>A0AAV7JFI7_9METZ</name>
<sequence>MLGEDDVKKLAPLSISNNTVHRRIVDMSEDVKLQVISEMITAPLGLFSIQLDESTDVASCAQLICFTRYIHDGDFKEDSLLPTIRNNKKRN</sequence>
<gene>
    <name evidence="1" type="ORF">LOD99_8809</name>
</gene>
<protein>
    <submittedName>
        <fullName evidence="1">Zinc finger BED domain-containing protein 5-like</fullName>
    </submittedName>
</protein>
<proteinExistence type="predicted"/>
<comment type="caution">
    <text evidence="1">The sequence shown here is derived from an EMBL/GenBank/DDBJ whole genome shotgun (WGS) entry which is preliminary data.</text>
</comment>
<accession>A0AAV7JFI7</accession>
<dbReference type="AlphaFoldDB" id="A0AAV7JFI7"/>
<dbReference type="Proteomes" id="UP001165289">
    <property type="component" value="Unassembled WGS sequence"/>
</dbReference>
<organism evidence="1 2">
    <name type="scientific">Oopsacas minuta</name>
    <dbReference type="NCBI Taxonomy" id="111878"/>
    <lineage>
        <taxon>Eukaryota</taxon>
        <taxon>Metazoa</taxon>
        <taxon>Porifera</taxon>
        <taxon>Hexactinellida</taxon>
        <taxon>Hexasterophora</taxon>
        <taxon>Lyssacinosida</taxon>
        <taxon>Leucopsacidae</taxon>
        <taxon>Oopsacas</taxon>
    </lineage>
</organism>
<reference evidence="1 2" key="1">
    <citation type="journal article" date="2023" name="BMC Biol.">
        <title>The compact genome of the sponge Oopsacas minuta (Hexactinellida) is lacking key metazoan core genes.</title>
        <authorList>
            <person name="Santini S."/>
            <person name="Schenkelaars Q."/>
            <person name="Jourda C."/>
            <person name="Duchesne M."/>
            <person name="Belahbib H."/>
            <person name="Rocher C."/>
            <person name="Selva M."/>
            <person name="Riesgo A."/>
            <person name="Vervoort M."/>
            <person name="Leys S.P."/>
            <person name="Kodjabachian L."/>
            <person name="Le Bivic A."/>
            <person name="Borchiellini C."/>
            <person name="Claverie J.M."/>
            <person name="Renard E."/>
        </authorList>
    </citation>
    <scope>NUCLEOTIDE SEQUENCE [LARGE SCALE GENOMIC DNA]</scope>
    <source>
        <strain evidence="1">SPO-2</strain>
    </source>
</reference>
<dbReference type="PANTHER" id="PTHR45913:SF22">
    <property type="entry name" value="SCAN BOX DOMAIN-CONTAINING PROTEIN"/>
    <property type="match status" value="1"/>
</dbReference>